<evidence type="ECO:0000256" key="1">
    <source>
        <dbReference type="SAM" id="Phobius"/>
    </source>
</evidence>
<keyword evidence="1" id="KW-1133">Transmembrane helix</keyword>
<dbReference type="EMBL" id="JANUCP010000001">
    <property type="protein sequence ID" value="MCS3917907.1"/>
    <property type="molecule type" value="Genomic_DNA"/>
</dbReference>
<feature type="transmembrane region" description="Helical" evidence="1">
    <location>
        <begin position="324"/>
        <end position="350"/>
    </location>
</feature>
<evidence type="ECO:0008006" key="4">
    <source>
        <dbReference type="Google" id="ProtNLM"/>
    </source>
</evidence>
<name>A0ABT2EJ06_9BACT</name>
<protein>
    <recommendedName>
        <fullName evidence="4">Glycosyltransferase RgtA/B/C/D-like domain-containing protein</fullName>
    </recommendedName>
</protein>
<dbReference type="Proteomes" id="UP001204798">
    <property type="component" value="Unassembled WGS sequence"/>
</dbReference>
<evidence type="ECO:0000313" key="2">
    <source>
        <dbReference type="EMBL" id="MCS3917907.1"/>
    </source>
</evidence>
<feature type="transmembrane region" description="Helical" evidence="1">
    <location>
        <begin position="77"/>
        <end position="98"/>
    </location>
</feature>
<organism evidence="2 3">
    <name type="scientific">Candidatus Fervidibacter sacchari</name>
    <dbReference type="NCBI Taxonomy" id="1448929"/>
    <lineage>
        <taxon>Bacteria</taxon>
        <taxon>Candidatus Fervidibacterota</taxon>
        <taxon>Candidatus Fervidibacter</taxon>
    </lineage>
</organism>
<keyword evidence="3" id="KW-1185">Reference proteome</keyword>
<sequence length="551" mass="62060">MTERMATLIAALGLVIVFATAHPVLDPDMWWHLAVGDAILQHRSVYFVDPLSFTNPKVWVNSQWLTEAFFAAFYRRVGVVGLEVLALVLKVVTFLLVFKAMNAPPLTKVWVTVLFAFGALPLIGGVRPQLLSFLFLAWLTLTIHRYRQKPEMCVQGAECEVQNHGEVKTNLSLRTIFRTSHTAPCTFPLLFALWSNAHSFYPIAFALILLAILADYLNDRKGVRDEGRGTMTEQRPVLGSVWRRQMALALILSAVAVMVTPFGWHSPKQVLVNIVQSSQLPIEEWKPAIAMRHPLVLIWAFLLLLWLFCLAWSPKRPDALELLWGAFVTLSALTGVRMIVLWCIVLAPFVGEHLGQWISQIAQETSERRQPPVPVWLPSVTLTLIAFLAGLILALRFNPSEFIKRERKEYPQRAVAWLKGAGLRGNCLTRYDWGGYVAWQLKGQVKVFVDGRADFYPPKVMNDFIAAYFGKANWRNVLDRYGVTMVIAPPDAPISNLLSMHASGWRCVYRDKVAVVFIRRALATSQPNQPAKPQKANGQTELMLPLTSAVQ</sequence>
<comment type="caution">
    <text evidence="2">The sequence shown here is derived from an EMBL/GenBank/DDBJ whole genome shotgun (WGS) entry which is preliminary data.</text>
</comment>
<proteinExistence type="predicted"/>
<keyword evidence="1" id="KW-0472">Membrane</keyword>
<feature type="transmembrane region" description="Helical" evidence="1">
    <location>
        <begin position="295"/>
        <end position="312"/>
    </location>
</feature>
<feature type="transmembrane region" description="Helical" evidence="1">
    <location>
        <begin position="105"/>
        <end position="124"/>
    </location>
</feature>
<gene>
    <name evidence="2" type="ORF">M2350_000304</name>
</gene>
<dbReference type="RefSeq" id="WP_259092664.1">
    <property type="nucleotide sequence ID" value="NZ_CP130454.1"/>
</dbReference>
<feature type="transmembrane region" description="Helical" evidence="1">
    <location>
        <begin position="375"/>
        <end position="397"/>
    </location>
</feature>
<feature type="transmembrane region" description="Helical" evidence="1">
    <location>
        <begin position="200"/>
        <end position="218"/>
    </location>
</feature>
<keyword evidence="1" id="KW-0812">Transmembrane</keyword>
<accession>A0ABT2EJ06</accession>
<feature type="transmembrane region" description="Helical" evidence="1">
    <location>
        <begin position="246"/>
        <end position="264"/>
    </location>
</feature>
<reference evidence="2 3" key="1">
    <citation type="submission" date="2022-08" db="EMBL/GenBank/DDBJ databases">
        <title>Bacterial and archaeal communities from various locations to study Microbial Dark Matter (Phase II).</title>
        <authorList>
            <person name="Stepanauskas R."/>
        </authorList>
    </citation>
    <scope>NUCLEOTIDE SEQUENCE [LARGE SCALE GENOMIC DNA]</scope>
    <source>
        <strain evidence="2 3">PD1</strain>
    </source>
</reference>
<evidence type="ECO:0000313" key="3">
    <source>
        <dbReference type="Proteomes" id="UP001204798"/>
    </source>
</evidence>